<dbReference type="Gene3D" id="3.40.630.30">
    <property type="match status" value="1"/>
</dbReference>
<dbReference type="InterPro" id="IPR000182">
    <property type="entry name" value="GNAT_dom"/>
</dbReference>
<gene>
    <name evidence="2" type="ORF">EDM59_15770</name>
</gene>
<dbReference type="InterPro" id="IPR016181">
    <property type="entry name" value="Acyl_CoA_acyltransferase"/>
</dbReference>
<keyword evidence="3" id="KW-1185">Reference proteome</keyword>
<dbReference type="GO" id="GO:0016747">
    <property type="term" value="F:acyltransferase activity, transferring groups other than amino-acyl groups"/>
    <property type="evidence" value="ECO:0007669"/>
    <property type="project" value="InterPro"/>
</dbReference>
<organism evidence="2 3">
    <name type="scientific">Brevibacillus nitrificans</name>
    <dbReference type="NCBI Taxonomy" id="651560"/>
    <lineage>
        <taxon>Bacteria</taxon>
        <taxon>Bacillati</taxon>
        <taxon>Bacillota</taxon>
        <taxon>Bacilli</taxon>
        <taxon>Bacillales</taxon>
        <taxon>Paenibacillaceae</taxon>
        <taxon>Brevibacillus</taxon>
    </lineage>
</organism>
<dbReference type="Pfam" id="PF13302">
    <property type="entry name" value="Acetyltransf_3"/>
    <property type="match status" value="1"/>
</dbReference>
<dbReference type="Proteomes" id="UP000269573">
    <property type="component" value="Unassembled WGS sequence"/>
</dbReference>
<sequence length="196" mass="22911">MQMSGSEILTGTSIVLAPMEESHRDELRKALHHPEIWEYTWRKISSEIDLDEIISLAMEQKRQGTHIPFTILEKESGKVIGTTRLGDIDVTNRNVEIGWTWLTPAYWRTRVNTECKYLLLQYCFEQAEAIRVQFSVSGHNERSQKALERIGAKKEGVFRKHRIKSDGSVHDNVFYSILDTEWSEVREKLKHLLERK</sequence>
<evidence type="ECO:0000313" key="2">
    <source>
        <dbReference type="EMBL" id="RNB83967.1"/>
    </source>
</evidence>
<proteinExistence type="predicted"/>
<comment type="caution">
    <text evidence="2">The sequence shown here is derived from an EMBL/GenBank/DDBJ whole genome shotgun (WGS) entry which is preliminary data.</text>
</comment>
<dbReference type="EMBL" id="RHHU01000010">
    <property type="protein sequence ID" value="RNB83967.1"/>
    <property type="molecule type" value="Genomic_DNA"/>
</dbReference>
<dbReference type="AlphaFoldDB" id="A0A3M8D9D5"/>
<accession>A0A3M8D9D5</accession>
<evidence type="ECO:0000259" key="1">
    <source>
        <dbReference type="PROSITE" id="PS51186"/>
    </source>
</evidence>
<keyword evidence="2" id="KW-0808">Transferase</keyword>
<dbReference type="SUPFAM" id="SSF55729">
    <property type="entry name" value="Acyl-CoA N-acyltransferases (Nat)"/>
    <property type="match status" value="1"/>
</dbReference>
<dbReference type="PROSITE" id="PS51186">
    <property type="entry name" value="GNAT"/>
    <property type="match status" value="1"/>
</dbReference>
<evidence type="ECO:0000313" key="3">
    <source>
        <dbReference type="Proteomes" id="UP000269573"/>
    </source>
</evidence>
<name>A0A3M8D9D5_9BACL</name>
<protein>
    <submittedName>
        <fullName evidence="2">N-acetyltransferase</fullName>
    </submittedName>
</protein>
<dbReference type="RefSeq" id="WP_122924463.1">
    <property type="nucleotide sequence ID" value="NZ_RHHU01000010.1"/>
</dbReference>
<dbReference type="PANTHER" id="PTHR43610:SF1">
    <property type="entry name" value="N-ACETYLTRANSFERASE DOMAIN-CONTAINING PROTEIN"/>
    <property type="match status" value="1"/>
</dbReference>
<dbReference type="PANTHER" id="PTHR43610">
    <property type="entry name" value="BLL6696 PROTEIN"/>
    <property type="match status" value="1"/>
</dbReference>
<feature type="domain" description="N-acetyltransferase" evidence="1">
    <location>
        <begin position="14"/>
        <end position="180"/>
    </location>
</feature>
<reference evidence="2 3" key="1">
    <citation type="submission" date="2018-10" db="EMBL/GenBank/DDBJ databases">
        <title>Phylogenomics of Brevibacillus.</title>
        <authorList>
            <person name="Dunlap C."/>
        </authorList>
    </citation>
    <scope>NUCLEOTIDE SEQUENCE [LARGE SCALE GENOMIC DNA]</scope>
    <source>
        <strain evidence="2 3">JCM 15774</strain>
    </source>
</reference>